<comment type="caution">
    <text evidence="1">The sequence shown here is derived from an EMBL/GenBank/DDBJ whole genome shotgun (WGS) entry which is preliminary data.</text>
</comment>
<dbReference type="AlphaFoldDB" id="A0A6A6M7R6"/>
<dbReference type="PANTHER" id="PTHR47303:SF1">
    <property type="entry name" value="NF-KAPPA-B INHIBITOR BETA"/>
    <property type="match status" value="1"/>
</dbReference>
<sequence>MANASTSAADESSSILPHKSLYEAVEAGDLNTVKVLLERNPNDVRAKINMIGENALHVAVLAEKEKIVEELMKLMSKEDLEMKTNTGYTAFDLAALNGKIDMAKLMLEKNKDFYHKKW</sequence>
<dbReference type="Pfam" id="PF12796">
    <property type="entry name" value="Ank_2"/>
    <property type="match status" value="1"/>
</dbReference>
<dbReference type="PANTHER" id="PTHR47303">
    <property type="match status" value="1"/>
</dbReference>
<accession>A0A6A6M7R6</accession>
<keyword evidence="2" id="KW-1185">Reference proteome</keyword>
<dbReference type="EMBL" id="JAAGAX010000006">
    <property type="protein sequence ID" value="KAF2309304.1"/>
    <property type="molecule type" value="Genomic_DNA"/>
</dbReference>
<evidence type="ECO:0000313" key="2">
    <source>
        <dbReference type="Proteomes" id="UP000467840"/>
    </source>
</evidence>
<dbReference type="SUPFAM" id="SSF48403">
    <property type="entry name" value="Ankyrin repeat"/>
    <property type="match status" value="1"/>
</dbReference>
<organism evidence="1 2">
    <name type="scientific">Hevea brasiliensis</name>
    <name type="common">Para rubber tree</name>
    <name type="synonym">Siphonia brasiliensis</name>
    <dbReference type="NCBI Taxonomy" id="3981"/>
    <lineage>
        <taxon>Eukaryota</taxon>
        <taxon>Viridiplantae</taxon>
        <taxon>Streptophyta</taxon>
        <taxon>Embryophyta</taxon>
        <taxon>Tracheophyta</taxon>
        <taxon>Spermatophyta</taxon>
        <taxon>Magnoliopsida</taxon>
        <taxon>eudicotyledons</taxon>
        <taxon>Gunneridae</taxon>
        <taxon>Pentapetalae</taxon>
        <taxon>rosids</taxon>
        <taxon>fabids</taxon>
        <taxon>Malpighiales</taxon>
        <taxon>Euphorbiaceae</taxon>
        <taxon>Crotonoideae</taxon>
        <taxon>Micrandreae</taxon>
        <taxon>Hevea</taxon>
    </lineage>
</organism>
<name>A0A6A6M7R6_HEVBR</name>
<protein>
    <submittedName>
        <fullName evidence="1">Uncharacterized protein</fullName>
    </submittedName>
</protein>
<gene>
    <name evidence="1" type="ORF">GH714_001555</name>
</gene>
<dbReference type="SMART" id="SM00248">
    <property type="entry name" value="ANK"/>
    <property type="match status" value="3"/>
</dbReference>
<proteinExistence type="predicted"/>
<reference evidence="1 2" key="1">
    <citation type="journal article" date="2020" name="Mol. Plant">
        <title>The Chromosome-Based Rubber Tree Genome Provides New Insights into Spurge Genome Evolution and Rubber Biosynthesis.</title>
        <authorList>
            <person name="Liu J."/>
            <person name="Shi C."/>
            <person name="Shi C.C."/>
            <person name="Li W."/>
            <person name="Zhang Q.J."/>
            <person name="Zhang Y."/>
            <person name="Li K."/>
            <person name="Lu H.F."/>
            <person name="Shi C."/>
            <person name="Zhu S.T."/>
            <person name="Xiao Z.Y."/>
            <person name="Nan H."/>
            <person name="Yue Y."/>
            <person name="Zhu X.G."/>
            <person name="Wu Y."/>
            <person name="Hong X.N."/>
            <person name="Fan G.Y."/>
            <person name="Tong Y."/>
            <person name="Zhang D."/>
            <person name="Mao C.L."/>
            <person name="Liu Y.L."/>
            <person name="Hao S.J."/>
            <person name="Liu W.Q."/>
            <person name="Lv M.Q."/>
            <person name="Zhang H.B."/>
            <person name="Liu Y."/>
            <person name="Hu-Tang G.R."/>
            <person name="Wang J.P."/>
            <person name="Wang J.H."/>
            <person name="Sun Y.H."/>
            <person name="Ni S.B."/>
            <person name="Chen W.B."/>
            <person name="Zhang X.C."/>
            <person name="Jiao Y.N."/>
            <person name="Eichler E.E."/>
            <person name="Li G.H."/>
            <person name="Liu X."/>
            <person name="Gao L.Z."/>
        </authorList>
    </citation>
    <scope>NUCLEOTIDE SEQUENCE [LARGE SCALE GENOMIC DNA]</scope>
    <source>
        <strain evidence="2">cv. GT1</strain>
        <tissue evidence="1">Leaf</tissue>
    </source>
</reference>
<evidence type="ECO:0000313" key="1">
    <source>
        <dbReference type="EMBL" id="KAF2309304.1"/>
    </source>
</evidence>
<dbReference type="Proteomes" id="UP000467840">
    <property type="component" value="Chromosome 14"/>
</dbReference>
<dbReference type="InterPro" id="IPR036770">
    <property type="entry name" value="Ankyrin_rpt-contain_sf"/>
</dbReference>
<dbReference type="Gene3D" id="1.25.40.20">
    <property type="entry name" value="Ankyrin repeat-containing domain"/>
    <property type="match status" value="1"/>
</dbReference>
<dbReference type="InterPro" id="IPR002110">
    <property type="entry name" value="Ankyrin_rpt"/>
</dbReference>